<feature type="compositionally biased region" description="Low complexity" evidence="2">
    <location>
        <begin position="772"/>
        <end position="785"/>
    </location>
</feature>
<sequence>MKTKTSLSAYLAARVRWVNGIPRRPFFANKSQPMIVGMVILKMLPFCSIETWQCRFTTDIHKVFHYRYFVAEIKHNNDEYSDSEMIRILAWESRLRPRTFSIIDYINSDEKSQFTHVKFGVFGKNRCQFLFAADDGKFIQRGWLTTNSEIHVRLSGTACKFFTTGFLNNPHTKNHLFIACSKYVVQPSCQEDFEVETVAVDKTAFRADESAGQFSHSQTYDPCSSTPVLVSRPPLSTGTLSFAPRGHAQPVLLSTLEINRCRIHRGENNECWGTMYKPGDDVTFYVETNDVENTTVVIEFFLQEVKPLPKDALPPARTPLRFVGCARFGPFECTNGRKASQILNAKQLPIGDLRVHFLVIHPMTKAPPPSLAVTYQHHWKKRGTVEIGHRGMGISFLDHTEKNKKPATTKENTLDSFRTAVQHGADYVEMDVQLTKDNQVIVYHDYEAVIISKKKRGGRLSYLPIAIKDLNYEDLRELKVHHSSVLHEPHSHEKMEEEDLDPIELQSFPRLRSCFEEIDRDLGFLIEVKYPMEYKAGGSELSNFFEYNFYVDTVLREILLHAGTRRILLSCFDPNVCIMLQLKQNLYPVFQLGISPEYADSRHVDFERLFWSALSHQLLGVCLESDRLLNVPNVVKLAHLHNLVVLAWGEAVNYPEKRAELRALGVDGIIVDRLHESREKGTLSVFKRDRATPSPVCQENDNLRTSSEAPHLININSTYTRDQCPLHHLPPLVCAHELNDKADLGTPAHAQLASTHVALVKECVMLEKLSHTNSTTTCTSMPPTSLATFQPDSSSSSDIETTLKPEDELSTNTEQGPDQQNSASQSEIKPLQNAQPDEGAPMLADAAVRTKTSSTQHAVALITLA</sequence>
<feature type="compositionally biased region" description="Polar residues" evidence="2">
    <location>
        <begin position="786"/>
        <end position="800"/>
    </location>
</feature>
<dbReference type="PANTHER" id="PTHR22958">
    <property type="entry name" value="GLYCEROPHOSPHORYL DIESTER PHOSPHODIESTERASE"/>
    <property type="match status" value="1"/>
</dbReference>
<evidence type="ECO:0000313" key="4">
    <source>
        <dbReference type="EMBL" id="THD23328.1"/>
    </source>
</evidence>
<accession>A0A4E0RQM4</accession>
<evidence type="ECO:0000259" key="3">
    <source>
        <dbReference type="PROSITE" id="PS51704"/>
    </source>
</evidence>
<keyword evidence="5" id="KW-1185">Reference proteome</keyword>
<name>A0A4E0RQM4_FASHE</name>
<dbReference type="GO" id="GO:0046475">
    <property type="term" value="P:glycerophospholipid catabolic process"/>
    <property type="evidence" value="ECO:0007669"/>
    <property type="project" value="TreeGrafter"/>
</dbReference>
<evidence type="ECO:0000256" key="2">
    <source>
        <dbReference type="SAM" id="MobiDB-lite"/>
    </source>
</evidence>
<feature type="region of interest" description="Disordered" evidence="2">
    <location>
        <begin position="772"/>
        <end position="855"/>
    </location>
</feature>
<protein>
    <submittedName>
        <fullName evidence="4">Glycerophosphocholine phosphodiesterase GPCPD1 T05H10.7</fullName>
    </submittedName>
</protein>
<dbReference type="GO" id="GO:0047389">
    <property type="term" value="F:glycerophosphocholine phosphodiesterase activity"/>
    <property type="evidence" value="ECO:0007669"/>
    <property type="project" value="TreeGrafter"/>
</dbReference>
<evidence type="ECO:0000313" key="5">
    <source>
        <dbReference type="Proteomes" id="UP000230066"/>
    </source>
</evidence>
<dbReference type="SUPFAM" id="SSF51695">
    <property type="entry name" value="PLC-like phosphodiesterases"/>
    <property type="match status" value="1"/>
</dbReference>
<organism evidence="4 5">
    <name type="scientific">Fasciola hepatica</name>
    <name type="common">Liver fluke</name>
    <dbReference type="NCBI Taxonomy" id="6192"/>
    <lineage>
        <taxon>Eukaryota</taxon>
        <taxon>Metazoa</taxon>
        <taxon>Spiralia</taxon>
        <taxon>Lophotrochozoa</taxon>
        <taxon>Platyhelminthes</taxon>
        <taxon>Trematoda</taxon>
        <taxon>Digenea</taxon>
        <taxon>Plagiorchiida</taxon>
        <taxon>Echinostomata</taxon>
        <taxon>Echinostomatoidea</taxon>
        <taxon>Fasciolidae</taxon>
        <taxon>Fasciola</taxon>
    </lineage>
</organism>
<keyword evidence="1" id="KW-0378">Hydrolase</keyword>
<evidence type="ECO:0000256" key="1">
    <source>
        <dbReference type="ARBA" id="ARBA00022801"/>
    </source>
</evidence>
<feature type="domain" description="GP-PDE" evidence="3">
    <location>
        <begin position="384"/>
        <end position="681"/>
    </location>
</feature>
<dbReference type="InterPro" id="IPR017946">
    <property type="entry name" value="PLC-like_Pdiesterase_TIM-brl"/>
</dbReference>
<dbReference type="Gene3D" id="3.20.20.190">
    <property type="entry name" value="Phosphatidylinositol (PI) phosphodiesterase"/>
    <property type="match status" value="1"/>
</dbReference>
<dbReference type="PROSITE" id="PS51704">
    <property type="entry name" value="GP_PDE"/>
    <property type="match status" value="1"/>
</dbReference>
<dbReference type="InterPro" id="IPR013783">
    <property type="entry name" value="Ig-like_fold"/>
</dbReference>
<dbReference type="InterPro" id="IPR030395">
    <property type="entry name" value="GP_PDE_dom"/>
</dbReference>
<dbReference type="Pfam" id="PF03009">
    <property type="entry name" value="GDPD"/>
    <property type="match status" value="1"/>
</dbReference>
<dbReference type="FunFam" id="3.20.20.190:FF:000032">
    <property type="entry name" value="Glycerophosphoryl diester phosphodiesterase, putative"/>
    <property type="match status" value="1"/>
</dbReference>
<dbReference type="AlphaFoldDB" id="A0A4E0RQM4"/>
<feature type="compositionally biased region" description="Polar residues" evidence="2">
    <location>
        <begin position="810"/>
        <end position="835"/>
    </location>
</feature>
<gene>
    <name evidence="4" type="ORF">D915_005995</name>
</gene>
<dbReference type="Proteomes" id="UP000230066">
    <property type="component" value="Unassembled WGS sequence"/>
</dbReference>
<dbReference type="InterPro" id="IPR051578">
    <property type="entry name" value="GDPD"/>
</dbReference>
<dbReference type="PANTHER" id="PTHR22958:SF1">
    <property type="entry name" value="GLYCEROPHOSPHOCHOLINE PHOSPHODIESTERASE GPCPD1"/>
    <property type="match status" value="1"/>
</dbReference>
<proteinExistence type="predicted"/>
<dbReference type="Gene3D" id="2.60.40.10">
    <property type="entry name" value="Immunoglobulins"/>
    <property type="match status" value="1"/>
</dbReference>
<dbReference type="EMBL" id="JXXN02002204">
    <property type="protein sequence ID" value="THD23328.1"/>
    <property type="molecule type" value="Genomic_DNA"/>
</dbReference>
<comment type="caution">
    <text evidence="4">The sequence shown here is derived from an EMBL/GenBank/DDBJ whole genome shotgun (WGS) entry which is preliminary data.</text>
</comment>
<reference evidence="4" key="1">
    <citation type="submission" date="2019-03" db="EMBL/GenBank/DDBJ databases">
        <title>Improved annotation for the trematode Fasciola hepatica.</title>
        <authorList>
            <person name="Choi Y.-J."/>
            <person name="Martin J."/>
            <person name="Mitreva M."/>
        </authorList>
    </citation>
    <scope>NUCLEOTIDE SEQUENCE [LARGE SCALE GENOMIC DNA]</scope>
</reference>